<keyword evidence="2" id="KW-0175">Coiled coil</keyword>
<comment type="similarity">
    <text evidence="1">Belongs to the FPP family.</text>
</comment>
<dbReference type="EMBL" id="JACBKZ010000012">
    <property type="protein sequence ID" value="KAF5936540.1"/>
    <property type="molecule type" value="Genomic_DNA"/>
</dbReference>
<protein>
    <submittedName>
        <fullName evidence="4">Uncharacterized protein</fullName>
    </submittedName>
</protein>
<dbReference type="InterPro" id="IPR008587">
    <property type="entry name" value="FPP_plant"/>
</dbReference>
<dbReference type="Pfam" id="PF05911">
    <property type="entry name" value="FPP"/>
    <property type="match status" value="2"/>
</dbReference>
<dbReference type="AlphaFoldDB" id="A0A7J7G6Z0"/>
<reference evidence="4 5" key="2">
    <citation type="submission" date="2020-07" db="EMBL/GenBank/DDBJ databases">
        <title>Genome assembly of wild tea tree DASZ reveals pedigree and selection history of tea varieties.</title>
        <authorList>
            <person name="Zhang W."/>
        </authorList>
    </citation>
    <scope>NUCLEOTIDE SEQUENCE [LARGE SCALE GENOMIC DNA]</scope>
    <source>
        <strain evidence="5">cv. G240</strain>
        <tissue evidence="4">Leaf</tissue>
    </source>
</reference>
<reference evidence="5" key="1">
    <citation type="journal article" date="2020" name="Nat. Commun.">
        <title>Genome assembly of wild tea tree DASZ reveals pedigree and selection history of tea varieties.</title>
        <authorList>
            <person name="Zhang W."/>
            <person name="Zhang Y."/>
            <person name="Qiu H."/>
            <person name="Guo Y."/>
            <person name="Wan H."/>
            <person name="Zhang X."/>
            <person name="Scossa F."/>
            <person name="Alseekh S."/>
            <person name="Zhang Q."/>
            <person name="Wang P."/>
            <person name="Xu L."/>
            <person name="Schmidt M.H."/>
            <person name="Jia X."/>
            <person name="Li D."/>
            <person name="Zhu A."/>
            <person name="Guo F."/>
            <person name="Chen W."/>
            <person name="Ni D."/>
            <person name="Usadel B."/>
            <person name="Fernie A.R."/>
            <person name="Wen W."/>
        </authorList>
    </citation>
    <scope>NUCLEOTIDE SEQUENCE [LARGE SCALE GENOMIC DNA]</scope>
    <source>
        <strain evidence="5">cv. G240</strain>
    </source>
</reference>
<proteinExistence type="inferred from homology"/>
<evidence type="ECO:0000313" key="4">
    <source>
        <dbReference type="EMBL" id="KAF5936540.1"/>
    </source>
</evidence>
<name>A0A7J7G6Z0_CAMSI</name>
<evidence type="ECO:0000313" key="5">
    <source>
        <dbReference type="Proteomes" id="UP000593564"/>
    </source>
</evidence>
<feature type="region of interest" description="Disordered" evidence="3">
    <location>
        <begin position="158"/>
        <end position="210"/>
    </location>
</feature>
<comment type="caution">
    <text evidence="4">The sequence shown here is derived from an EMBL/GenBank/DDBJ whole genome shotgun (WGS) entry which is preliminary data.</text>
</comment>
<sequence>MYYQFSQQDPPGSISGWHLGDAAHRLVANSLQLRANRNGYSNEEKKICVRSAEVANKKHLEGVKKIAKLEASAKDCVIPTEGSLIQNAISPPSFTSMSEDGNDNERRCASSWATTSISELSYFKGKNIKKSNKAENENHLELMDDFLEMEKLASNDSNGAISGSDISNNMRSEMANQDTTINPHFHSKEQPELDSLENHESNAELPVPDP</sequence>
<dbReference type="PANTHER" id="PTHR31580:SF4">
    <property type="entry name" value="FILAMENT-LIKE PLANT PROTEIN 6"/>
    <property type="match status" value="1"/>
</dbReference>
<organism evidence="4 5">
    <name type="scientific">Camellia sinensis</name>
    <name type="common">Tea plant</name>
    <name type="synonym">Thea sinensis</name>
    <dbReference type="NCBI Taxonomy" id="4442"/>
    <lineage>
        <taxon>Eukaryota</taxon>
        <taxon>Viridiplantae</taxon>
        <taxon>Streptophyta</taxon>
        <taxon>Embryophyta</taxon>
        <taxon>Tracheophyta</taxon>
        <taxon>Spermatophyta</taxon>
        <taxon>Magnoliopsida</taxon>
        <taxon>eudicotyledons</taxon>
        <taxon>Gunneridae</taxon>
        <taxon>Pentapetalae</taxon>
        <taxon>asterids</taxon>
        <taxon>Ericales</taxon>
        <taxon>Theaceae</taxon>
        <taxon>Camellia</taxon>
    </lineage>
</organism>
<feature type="compositionally biased region" description="Polar residues" evidence="3">
    <location>
        <begin position="158"/>
        <end position="182"/>
    </location>
</feature>
<evidence type="ECO:0000256" key="3">
    <source>
        <dbReference type="SAM" id="MobiDB-lite"/>
    </source>
</evidence>
<dbReference type="PANTHER" id="PTHR31580">
    <property type="entry name" value="FILAMENT-LIKE PLANT PROTEIN 4"/>
    <property type="match status" value="1"/>
</dbReference>
<gene>
    <name evidence="4" type="ORF">HYC85_024046</name>
</gene>
<dbReference type="Proteomes" id="UP000593564">
    <property type="component" value="Unassembled WGS sequence"/>
</dbReference>
<feature type="compositionally biased region" description="Basic and acidic residues" evidence="3">
    <location>
        <begin position="186"/>
        <end position="202"/>
    </location>
</feature>
<accession>A0A7J7G6Z0</accession>
<evidence type="ECO:0000256" key="2">
    <source>
        <dbReference type="ARBA" id="ARBA00023054"/>
    </source>
</evidence>
<keyword evidence="5" id="KW-1185">Reference proteome</keyword>
<evidence type="ECO:0000256" key="1">
    <source>
        <dbReference type="ARBA" id="ARBA00005921"/>
    </source>
</evidence>